<dbReference type="InterPro" id="IPR027417">
    <property type="entry name" value="P-loop_NTPase"/>
</dbReference>
<evidence type="ECO:0000256" key="1">
    <source>
        <dbReference type="ARBA" id="ARBA00004651"/>
    </source>
</evidence>
<feature type="transmembrane region" description="Helical" evidence="6">
    <location>
        <begin position="235"/>
        <end position="259"/>
    </location>
</feature>
<dbReference type="GO" id="GO:0005886">
    <property type="term" value="C:plasma membrane"/>
    <property type="evidence" value="ECO:0007669"/>
    <property type="project" value="UniProtKB-SubCell"/>
</dbReference>
<keyword evidence="3 6" id="KW-1133">Transmembrane helix</keyword>
<dbReference type="Pfam" id="PF00005">
    <property type="entry name" value="ABC_tran"/>
    <property type="match status" value="1"/>
</dbReference>
<keyword evidence="8" id="KW-0547">Nucleotide-binding</keyword>
<evidence type="ECO:0000259" key="7">
    <source>
        <dbReference type="PROSITE" id="PS50929"/>
    </source>
</evidence>
<dbReference type="EMBL" id="SJPN01000004">
    <property type="protein sequence ID" value="TWU02426.1"/>
    <property type="molecule type" value="Genomic_DNA"/>
</dbReference>
<evidence type="ECO:0000313" key="8">
    <source>
        <dbReference type="EMBL" id="TWU02426.1"/>
    </source>
</evidence>
<dbReference type="SUPFAM" id="SSF52540">
    <property type="entry name" value="P-loop containing nucleoside triphosphate hydrolases"/>
    <property type="match status" value="1"/>
</dbReference>
<protein>
    <submittedName>
        <fullName evidence="8">Toxin RTX-I translocation ATP-binding protein</fullName>
    </submittedName>
</protein>
<evidence type="ECO:0000256" key="4">
    <source>
        <dbReference type="ARBA" id="ARBA00023136"/>
    </source>
</evidence>
<reference evidence="8 9" key="1">
    <citation type="submission" date="2019-02" db="EMBL/GenBank/DDBJ databases">
        <title>Deep-cultivation of Planctomycetes and their phenomic and genomic characterization uncovers novel biology.</title>
        <authorList>
            <person name="Wiegand S."/>
            <person name="Jogler M."/>
            <person name="Boedeker C."/>
            <person name="Pinto D."/>
            <person name="Vollmers J."/>
            <person name="Rivas-Marin E."/>
            <person name="Kohn T."/>
            <person name="Peeters S.H."/>
            <person name="Heuer A."/>
            <person name="Rast P."/>
            <person name="Oberbeckmann S."/>
            <person name="Bunk B."/>
            <person name="Jeske O."/>
            <person name="Meyerdierks A."/>
            <person name="Storesund J.E."/>
            <person name="Kallscheuer N."/>
            <person name="Luecker S."/>
            <person name="Lage O.M."/>
            <person name="Pohl T."/>
            <person name="Merkel B.J."/>
            <person name="Hornburger P."/>
            <person name="Mueller R.-W."/>
            <person name="Bruemmer F."/>
            <person name="Labrenz M."/>
            <person name="Spormann A.M."/>
            <person name="Op Den Camp H."/>
            <person name="Overmann J."/>
            <person name="Amann R."/>
            <person name="Jetten M.S.M."/>
            <person name="Mascher T."/>
            <person name="Medema M.H."/>
            <person name="Devos D.P."/>
            <person name="Kaster A.-K."/>
            <person name="Ovreas L."/>
            <person name="Rohde M."/>
            <person name="Galperin M.Y."/>
            <person name="Jogler C."/>
        </authorList>
    </citation>
    <scope>NUCLEOTIDE SEQUENCE [LARGE SCALE GENOMIC DNA]</scope>
    <source>
        <strain evidence="8 9">Pla52n</strain>
    </source>
</reference>
<evidence type="ECO:0000313" key="9">
    <source>
        <dbReference type="Proteomes" id="UP000320176"/>
    </source>
</evidence>
<dbReference type="InterPro" id="IPR039421">
    <property type="entry name" value="Type_1_exporter"/>
</dbReference>
<dbReference type="GO" id="GO:0016887">
    <property type="term" value="F:ATP hydrolysis activity"/>
    <property type="evidence" value="ECO:0007669"/>
    <property type="project" value="InterPro"/>
</dbReference>
<dbReference type="PANTHER" id="PTHR43394">
    <property type="entry name" value="ATP-DEPENDENT PERMEASE MDL1, MITOCHONDRIAL"/>
    <property type="match status" value="1"/>
</dbReference>
<dbReference type="AlphaFoldDB" id="A0A5C6ATN1"/>
<feature type="domain" description="ABC transmembrane type-1" evidence="7">
    <location>
        <begin position="203"/>
        <end position="461"/>
    </location>
</feature>
<keyword evidence="2 6" id="KW-0812">Transmembrane</keyword>
<comment type="subcellular location">
    <subcellularLocation>
        <location evidence="1">Cell membrane</location>
        <topology evidence="1">Multi-pass membrane protein</topology>
    </subcellularLocation>
</comment>
<name>A0A5C6ATN1_9BACT</name>
<accession>A0A5C6ATN1</accession>
<dbReference type="GO" id="GO:0005524">
    <property type="term" value="F:ATP binding"/>
    <property type="evidence" value="ECO:0007669"/>
    <property type="project" value="UniProtKB-KW"/>
</dbReference>
<keyword evidence="4 6" id="KW-0472">Membrane</keyword>
<dbReference type="Gene3D" id="1.20.1560.10">
    <property type="entry name" value="ABC transporter type 1, transmembrane domain"/>
    <property type="match status" value="1"/>
</dbReference>
<dbReference type="SUPFAM" id="SSF90123">
    <property type="entry name" value="ABC transporter transmembrane region"/>
    <property type="match status" value="1"/>
</dbReference>
<feature type="transmembrane region" description="Helical" evidence="6">
    <location>
        <begin position="312"/>
        <end position="336"/>
    </location>
</feature>
<keyword evidence="9" id="KW-1185">Reference proteome</keyword>
<feature type="region of interest" description="Disordered" evidence="5">
    <location>
        <begin position="1"/>
        <end position="23"/>
    </location>
</feature>
<dbReference type="InterPro" id="IPR003439">
    <property type="entry name" value="ABC_transporter-like_ATP-bd"/>
</dbReference>
<dbReference type="RefSeq" id="WP_231742048.1">
    <property type="nucleotide sequence ID" value="NZ_CP151726.1"/>
</dbReference>
<dbReference type="Proteomes" id="UP000320176">
    <property type="component" value="Unassembled WGS sequence"/>
</dbReference>
<evidence type="ECO:0000256" key="5">
    <source>
        <dbReference type="SAM" id="MobiDB-lite"/>
    </source>
</evidence>
<organism evidence="8 9">
    <name type="scientific">Stieleria varia</name>
    <dbReference type="NCBI Taxonomy" id="2528005"/>
    <lineage>
        <taxon>Bacteria</taxon>
        <taxon>Pseudomonadati</taxon>
        <taxon>Planctomycetota</taxon>
        <taxon>Planctomycetia</taxon>
        <taxon>Pirellulales</taxon>
        <taxon>Pirellulaceae</taxon>
        <taxon>Stieleria</taxon>
    </lineage>
</organism>
<gene>
    <name evidence="8" type="primary">apxIB</name>
    <name evidence="8" type="ORF">Pla52n_34760</name>
</gene>
<feature type="compositionally biased region" description="Polar residues" evidence="5">
    <location>
        <begin position="1"/>
        <end position="12"/>
    </location>
</feature>
<dbReference type="GO" id="GO:0015421">
    <property type="term" value="F:ABC-type oligopeptide transporter activity"/>
    <property type="evidence" value="ECO:0007669"/>
    <property type="project" value="TreeGrafter"/>
</dbReference>
<keyword evidence="8" id="KW-0067">ATP-binding</keyword>
<evidence type="ECO:0000256" key="2">
    <source>
        <dbReference type="ARBA" id="ARBA00022692"/>
    </source>
</evidence>
<dbReference type="InterPro" id="IPR036640">
    <property type="entry name" value="ABC1_TM_sf"/>
</dbReference>
<comment type="caution">
    <text evidence="8">The sequence shown here is derived from an EMBL/GenBank/DDBJ whole genome shotgun (WGS) entry which is preliminary data.</text>
</comment>
<dbReference type="InterPro" id="IPR011527">
    <property type="entry name" value="ABC1_TM_dom"/>
</dbReference>
<feature type="transmembrane region" description="Helical" evidence="6">
    <location>
        <begin position="202"/>
        <end position="223"/>
    </location>
</feature>
<dbReference type="Gene3D" id="3.40.50.300">
    <property type="entry name" value="P-loop containing nucleotide triphosphate hydrolases"/>
    <property type="match status" value="1"/>
</dbReference>
<evidence type="ECO:0000256" key="3">
    <source>
        <dbReference type="ARBA" id="ARBA00022989"/>
    </source>
</evidence>
<sequence length="724" mass="79017">MSDSPMDSNQSKSDAEASVPISERRQGDEDVLFKVLTQVGLALHVSVDRADVRGRDDAAETDLSRPGAQAIAGLNLSASNAGIATTVLTEDDTQDITEFLRNGFPVVLLSPNEQWTVLTEGSGRRFEACTIGEQTRIRKLTARQVHRLIRPKNTIAAILCRRELSCDSITSGGHSHDHHDHHEHMKPLKRFLMLIALDRRDVWTVVLFAFVAGILGLATPLAIESLVNVVSWGIFIQPLIVLGLILLVCLGLSGVLKVLQTIVVEIMQRRQFVRIVGDLAHRFPRVNQHALEGEYPRELANRVFDIMTIQKAIAVLLLDGVSIVLTTMIGMILLAFYHPFLLGFDIILLISMVFITWMLGFGGIRTAIDESITKYRVAHWLQDVLAMPSVFKVGGGESLAITKANQLTADYLQARKSQFRVVIRQVIFAIGLQTIASTALLGLGGWLVIIGQLTLGQLVASELVVTTVVGAFAKGGKSLEKFYDLMAGIDKVGHLIDLPVDPRQDFGVVDNRPAEVKWSQLSFGFVTPKVNIEKQSIQAGSHVALLGDDTNARALLTRALAGLCSPTSGLIQIAGIDASVAAANSHGELIAYSGRGDVFHGTLQENIDLGRSGSARARIQQALKTAGLSDDVVRLRDGLQTQLQTDGYPLTHIQARQLTLARAVVTLPKVLIVDGVLDYLAEEKRSEIMQNLTAKDCPWTLIVNTQCADVAAWCDQKIYLRLTS</sequence>
<feature type="transmembrane region" description="Helical" evidence="6">
    <location>
        <begin position="426"/>
        <end position="449"/>
    </location>
</feature>
<dbReference type="PROSITE" id="PS50929">
    <property type="entry name" value="ABC_TM1F"/>
    <property type="match status" value="1"/>
</dbReference>
<proteinExistence type="predicted"/>
<dbReference type="PANTHER" id="PTHR43394:SF4">
    <property type="entry name" value="TOXIN SECRETION ABC TRANSPORTER ATP-BINDING PROTEIN"/>
    <property type="match status" value="1"/>
</dbReference>
<feature type="transmembrane region" description="Helical" evidence="6">
    <location>
        <begin position="342"/>
        <end position="364"/>
    </location>
</feature>
<evidence type="ECO:0000256" key="6">
    <source>
        <dbReference type="SAM" id="Phobius"/>
    </source>
</evidence>